<dbReference type="EMBL" id="KN832892">
    <property type="protein sequence ID" value="KIM93824.1"/>
    <property type="molecule type" value="Genomic_DNA"/>
</dbReference>
<dbReference type="SUPFAM" id="SSF103473">
    <property type="entry name" value="MFS general substrate transporter"/>
    <property type="match status" value="1"/>
</dbReference>
<feature type="transmembrane region" description="Helical" evidence="5">
    <location>
        <begin position="396"/>
        <end position="418"/>
    </location>
</feature>
<evidence type="ECO:0000313" key="7">
    <source>
        <dbReference type="Proteomes" id="UP000054321"/>
    </source>
</evidence>
<feature type="transmembrane region" description="Helical" evidence="5">
    <location>
        <begin position="531"/>
        <end position="555"/>
    </location>
</feature>
<name>A0A0C3GR59_OIDMZ</name>
<dbReference type="Pfam" id="PF07690">
    <property type="entry name" value="MFS_1"/>
    <property type="match status" value="1"/>
</dbReference>
<dbReference type="OrthoDB" id="5215911at2759"/>
<comment type="subcellular location">
    <subcellularLocation>
        <location evidence="1">Membrane</location>
        <topology evidence="1">Multi-pass membrane protein</topology>
    </subcellularLocation>
</comment>
<evidence type="ECO:0000256" key="1">
    <source>
        <dbReference type="ARBA" id="ARBA00004141"/>
    </source>
</evidence>
<evidence type="ECO:0008006" key="8">
    <source>
        <dbReference type="Google" id="ProtNLM"/>
    </source>
</evidence>
<evidence type="ECO:0000256" key="2">
    <source>
        <dbReference type="ARBA" id="ARBA00022692"/>
    </source>
</evidence>
<feature type="transmembrane region" description="Helical" evidence="5">
    <location>
        <begin position="102"/>
        <end position="123"/>
    </location>
</feature>
<dbReference type="PANTHER" id="PTHR23502">
    <property type="entry name" value="MAJOR FACILITATOR SUPERFAMILY"/>
    <property type="match status" value="1"/>
</dbReference>
<feature type="transmembrane region" description="Helical" evidence="5">
    <location>
        <begin position="195"/>
        <end position="212"/>
    </location>
</feature>
<feature type="transmembrane region" description="Helical" evidence="5">
    <location>
        <begin position="466"/>
        <end position="487"/>
    </location>
</feature>
<dbReference type="GO" id="GO:0005886">
    <property type="term" value="C:plasma membrane"/>
    <property type="evidence" value="ECO:0007669"/>
    <property type="project" value="TreeGrafter"/>
</dbReference>
<keyword evidence="2 5" id="KW-0812">Transmembrane</keyword>
<feature type="transmembrane region" description="Helical" evidence="5">
    <location>
        <begin position="351"/>
        <end position="376"/>
    </location>
</feature>
<feature type="transmembrane region" description="Helical" evidence="5">
    <location>
        <begin position="499"/>
        <end position="519"/>
    </location>
</feature>
<dbReference type="Gene3D" id="1.20.1250.20">
    <property type="entry name" value="MFS general substrate transporter like domains"/>
    <property type="match status" value="1"/>
</dbReference>
<organism evidence="6 7">
    <name type="scientific">Oidiodendron maius (strain Zn)</name>
    <dbReference type="NCBI Taxonomy" id="913774"/>
    <lineage>
        <taxon>Eukaryota</taxon>
        <taxon>Fungi</taxon>
        <taxon>Dikarya</taxon>
        <taxon>Ascomycota</taxon>
        <taxon>Pezizomycotina</taxon>
        <taxon>Leotiomycetes</taxon>
        <taxon>Leotiomycetes incertae sedis</taxon>
        <taxon>Myxotrichaceae</taxon>
        <taxon>Oidiodendron</taxon>
    </lineage>
</organism>
<dbReference type="GO" id="GO:0022857">
    <property type="term" value="F:transmembrane transporter activity"/>
    <property type="evidence" value="ECO:0007669"/>
    <property type="project" value="InterPro"/>
</dbReference>
<dbReference type="Proteomes" id="UP000054321">
    <property type="component" value="Unassembled WGS sequence"/>
</dbReference>
<keyword evidence="3 5" id="KW-1133">Transmembrane helix</keyword>
<proteinExistence type="predicted"/>
<dbReference type="InParanoid" id="A0A0C3GR59"/>
<dbReference type="InterPro" id="IPR011701">
    <property type="entry name" value="MFS"/>
</dbReference>
<keyword evidence="7" id="KW-1185">Reference proteome</keyword>
<dbReference type="PANTHER" id="PTHR23502:SF149">
    <property type="entry name" value="TRANSPORTER, PUTATIVE-RELATED"/>
    <property type="match status" value="1"/>
</dbReference>
<keyword evidence="4 5" id="KW-0472">Membrane</keyword>
<dbReference type="HOGENOM" id="CLU_008455_13_2_1"/>
<evidence type="ECO:0000256" key="4">
    <source>
        <dbReference type="ARBA" id="ARBA00023136"/>
    </source>
</evidence>
<accession>A0A0C3GR59</accession>
<evidence type="ECO:0000256" key="3">
    <source>
        <dbReference type="ARBA" id="ARBA00022989"/>
    </source>
</evidence>
<reference evidence="7" key="2">
    <citation type="submission" date="2015-01" db="EMBL/GenBank/DDBJ databases">
        <title>Evolutionary Origins and Diversification of the Mycorrhizal Mutualists.</title>
        <authorList>
            <consortium name="DOE Joint Genome Institute"/>
            <consortium name="Mycorrhizal Genomics Consortium"/>
            <person name="Kohler A."/>
            <person name="Kuo A."/>
            <person name="Nagy L.G."/>
            <person name="Floudas D."/>
            <person name="Copeland A."/>
            <person name="Barry K.W."/>
            <person name="Cichocki N."/>
            <person name="Veneault-Fourrey C."/>
            <person name="LaButti K."/>
            <person name="Lindquist E.A."/>
            <person name="Lipzen A."/>
            <person name="Lundell T."/>
            <person name="Morin E."/>
            <person name="Murat C."/>
            <person name="Riley R."/>
            <person name="Ohm R."/>
            <person name="Sun H."/>
            <person name="Tunlid A."/>
            <person name="Henrissat B."/>
            <person name="Grigoriev I.V."/>
            <person name="Hibbett D.S."/>
            <person name="Martin F."/>
        </authorList>
    </citation>
    <scope>NUCLEOTIDE SEQUENCE [LARGE SCALE GENOMIC DNA]</scope>
    <source>
        <strain evidence="7">Zn</strain>
    </source>
</reference>
<feature type="transmembrane region" description="Helical" evidence="5">
    <location>
        <begin position="68"/>
        <end position="90"/>
    </location>
</feature>
<gene>
    <name evidence="6" type="ORF">OIDMADRAFT_106833</name>
</gene>
<feature type="transmembrane region" description="Helical" evidence="5">
    <location>
        <begin position="439"/>
        <end position="460"/>
    </location>
</feature>
<dbReference type="STRING" id="913774.A0A0C3GR59"/>
<sequence>MDQNLDEKAIRELEQVLHTELYPGTEVMVDVGTHHFVKSSAAAGSVLVPQPSDDEHDPLNWSPMWKGLAMMCATMVSFSQGFGPLALAPMFGDYIVAFDSNLADVVQFTGVAILVLGFSNFIWVPIQTCFGRRPVLILSIFICLVSSIWRARANSYNSFMGACVLNGIGAGPAEISQPVVIADVIFLHDRGKYQTLYFAFYFGSLMIGPIVSGPMAQHLGWRNFWWLNTALLGFVGLCCIFLFPETKFQRPFVPANSTLTPPPLKSGSAECEEEISAANGVPSSVTGSSESQIGLPVKSQELESNDVGSDALTHMHTHVDQWLGRGKPSKSQWRLWQPYEGNFLTELWMPWYLSAFPIVEFSAFVVSWTASCFLTLNLTQSQAFAAPPYNFSSTKIGFFNFAILIGAFIGLFTAGPLSDAVAARLTKRNKGIREPEMRLLAMVPYVIIMVIGNVVVALGYEHSWDWKVIVIIGYTCAGIQVAALPAISSTYSVDSYKPVAGSIFVTITINKNVWGYGFSKFITPWIIKSGYIPPIMTNMSLTLLWCLTGVTFWYYGKTFRKWTKNSKVHSM</sequence>
<evidence type="ECO:0000256" key="5">
    <source>
        <dbReference type="SAM" id="Phobius"/>
    </source>
</evidence>
<dbReference type="InterPro" id="IPR036259">
    <property type="entry name" value="MFS_trans_sf"/>
</dbReference>
<evidence type="ECO:0000313" key="6">
    <source>
        <dbReference type="EMBL" id="KIM93824.1"/>
    </source>
</evidence>
<reference evidence="6 7" key="1">
    <citation type="submission" date="2014-04" db="EMBL/GenBank/DDBJ databases">
        <authorList>
            <consortium name="DOE Joint Genome Institute"/>
            <person name="Kuo A."/>
            <person name="Martino E."/>
            <person name="Perotto S."/>
            <person name="Kohler A."/>
            <person name="Nagy L.G."/>
            <person name="Floudas D."/>
            <person name="Copeland A."/>
            <person name="Barry K.W."/>
            <person name="Cichocki N."/>
            <person name="Veneault-Fourrey C."/>
            <person name="LaButti K."/>
            <person name="Lindquist E.A."/>
            <person name="Lipzen A."/>
            <person name="Lundell T."/>
            <person name="Morin E."/>
            <person name="Murat C."/>
            <person name="Sun H."/>
            <person name="Tunlid A."/>
            <person name="Henrissat B."/>
            <person name="Grigoriev I.V."/>
            <person name="Hibbett D.S."/>
            <person name="Martin F."/>
            <person name="Nordberg H.P."/>
            <person name="Cantor M.N."/>
            <person name="Hua S.X."/>
        </authorList>
    </citation>
    <scope>NUCLEOTIDE SEQUENCE [LARGE SCALE GENOMIC DNA]</scope>
    <source>
        <strain evidence="6 7">Zn</strain>
    </source>
</reference>
<dbReference type="AlphaFoldDB" id="A0A0C3GR59"/>
<feature type="transmembrane region" description="Helical" evidence="5">
    <location>
        <begin position="224"/>
        <end position="243"/>
    </location>
</feature>
<protein>
    <recommendedName>
        <fullName evidence="8">Major facilitator superfamily (MFS) profile domain-containing protein</fullName>
    </recommendedName>
</protein>